<keyword evidence="5" id="KW-1185">Reference proteome</keyword>
<evidence type="ECO:0000256" key="3">
    <source>
        <dbReference type="SAM" id="Coils"/>
    </source>
</evidence>
<dbReference type="Proteomes" id="UP001318040">
    <property type="component" value="Chromosome 14"/>
</dbReference>
<name>A0AAJ7T225_PETMA</name>
<gene>
    <name evidence="6" type="primary">CCDC105</name>
</gene>
<dbReference type="RefSeq" id="XP_032809863.1">
    <property type="nucleotide sequence ID" value="XM_032953972.1"/>
</dbReference>
<protein>
    <submittedName>
        <fullName evidence="6">Coiled-coil domain-containing protein 105</fullName>
    </submittedName>
</protein>
<dbReference type="GeneID" id="116942271"/>
<dbReference type="CTD" id="126402"/>
<dbReference type="GO" id="GO:0005929">
    <property type="term" value="C:cilium"/>
    <property type="evidence" value="ECO:0007669"/>
    <property type="project" value="UniProtKB-ARBA"/>
</dbReference>
<dbReference type="PANTHER" id="PTHR35081:SF1">
    <property type="entry name" value="COILED-COIL DOMAIN-CONTAINING PROTEIN 105"/>
    <property type="match status" value="1"/>
</dbReference>
<feature type="coiled-coil region" evidence="3">
    <location>
        <begin position="124"/>
        <end position="151"/>
    </location>
</feature>
<evidence type="ECO:0000256" key="4">
    <source>
        <dbReference type="SAM" id="MobiDB-lite"/>
    </source>
</evidence>
<dbReference type="InterPro" id="IPR048256">
    <property type="entry name" value="Tektin-like"/>
</dbReference>
<keyword evidence="3" id="KW-0175">Coiled coil</keyword>
<accession>A0AAJ7T225</accession>
<evidence type="ECO:0000313" key="6">
    <source>
        <dbReference type="RefSeq" id="XP_032809863.1"/>
    </source>
</evidence>
<keyword evidence="2" id="KW-0963">Cytoplasm</keyword>
<evidence type="ECO:0000313" key="5">
    <source>
        <dbReference type="Proteomes" id="UP001318040"/>
    </source>
</evidence>
<dbReference type="PANTHER" id="PTHR35081">
    <property type="entry name" value="COILED-COIL DOMAIN-CONTAINING PROTEIN 105"/>
    <property type="match status" value="1"/>
</dbReference>
<dbReference type="InterPro" id="IPR038949">
    <property type="entry name" value="TEKTL1"/>
</dbReference>
<feature type="region of interest" description="Disordered" evidence="4">
    <location>
        <begin position="90"/>
        <end position="109"/>
    </location>
</feature>
<evidence type="ECO:0000256" key="1">
    <source>
        <dbReference type="ARBA" id="ARBA00004496"/>
    </source>
</evidence>
<organism evidence="5 6">
    <name type="scientific">Petromyzon marinus</name>
    <name type="common">Sea lamprey</name>
    <dbReference type="NCBI Taxonomy" id="7757"/>
    <lineage>
        <taxon>Eukaryota</taxon>
        <taxon>Metazoa</taxon>
        <taxon>Chordata</taxon>
        <taxon>Craniata</taxon>
        <taxon>Vertebrata</taxon>
        <taxon>Cyclostomata</taxon>
        <taxon>Hyperoartia</taxon>
        <taxon>Petromyzontiformes</taxon>
        <taxon>Petromyzontidae</taxon>
        <taxon>Petromyzon</taxon>
    </lineage>
</organism>
<evidence type="ECO:0000256" key="2">
    <source>
        <dbReference type="ARBA" id="ARBA00022490"/>
    </source>
</evidence>
<dbReference type="KEGG" id="pmrn:116942271"/>
<comment type="subcellular location">
    <subcellularLocation>
        <location evidence="1">Cytoplasm</location>
    </subcellularLocation>
</comment>
<dbReference type="Pfam" id="PF03148">
    <property type="entry name" value="Tektin"/>
    <property type="match status" value="1"/>
</dbReference>
<reference evidence="6" key="1">
    <citation type="submission" date="2025-08" db="UniProtKB">
        <authorList>
            <consortium name="RefSeq"/>
        </authorList>
    </citation>
    <scope>IDENTIFICATION</scope>
    <source>
        <tissue evidence="6">Sperm</tissue>
    </source>
</reference>
<dbReference type="AlphaFoldDB" id="A0AAJ7T225"/>
<sequence>MSLAACSEAWGVCENAGNSRSKARGRAMLPTSREVEVNVSVRHMYLYSREVRGVVARLRAECGSLSVHAVALAHSQGDLKKALGHVRNEKQANVQASSMRSRRPTREVGPDEVDVLLGVERKQLAELESVLAETLLRAEALQQNLALCRKRLLACISERSCVLDLIGHATPSRLSHTTPSAQWSPDPIGPLSPECARMLEEAAQGQKEVMAIRSEIGHVIKKVAHLQSRARQRVTQGLGQKLVQTNCLARALQVSAGHTRMAIHQAQRWHAAISTAQGYIEGPKRYGDIPLRERLDRPMVKVYQRHPGTQLPEATGVLQAGEGLSHSLAACKGDLEQLVSAQHMLAADLRDKVAATRVDAEAARFRRRCATLRY</sequence>
<proteinExistence type="predicted"/>
<dbReference type="GO" id="GO:0005737">
    <property type="term" value="C:cytoplasm"/>
    <property type="evidence" value="ECO:0007669"/>
    <property type="project" value="UniProtKB-SubCell"/>
</dbReference>